<dbReference type="EMBL" id="SMNA01000004">
    <property type="protein sequence ID" value="TDE95075.1"/>
    <property type="molecule type" value="Genomic_DNA"/>
</dbReference>
<gene>
    <name evidence="1" type="ORF">EXU48_09950</name>
</gene>
<keyword evidence="2" id="KW-1185">Reference proteome</keyword>
<comment type="caution">
    <text evidence="1">The sequence shown here is derived from an EMBL/GenBank/DDBJ whole genome shotgun (WGS) entry which is preliminary data.</text>
</comment>
<sequence length="208" mass="22872">MSTSYSSSLQQASSATARWPAFCRSSRRPSCRRRPRRDSLSRQVASNGHLLAVLLNPPSASSGARSRGAVRRAAGVLGFDGYEVANLFADPTPTVVELNLLSAHEMSWPELQQRLSEQLRAAHGVLAAWGVAGASGNFRRARGERAAWLIEEAERRGHRHFWTVGGEPRHPSRWHQYVADKHGRATGGTFEERLVQVLTLQPLGSVEA</sequence>
<dbReference type="Pfam" id="PF07799">
    <property type="entry name" value="DUF1643"/>
    <property type="match status" value="1"/>
</dbReference>
<name>A0ABY2E4X5_9MICO</name>
<protein>
    <submittedName>
        <fullName evidence="1">DUF1643 domain-containing protein</fullName>
    </submittedName>
</protein>
<evidence type="ECO:0000313" key="1">
    <source>
        <dbReference type="EMBL" id="TDE95075.1"/>
    </source>
</evidence>
<organism evidence="1 2">
    <name type="scientific">Occultella glacieicola</name>
    <dbReference type="NCBI Taxonomy" id="2518684"/>
    <lineage>
        <taxon>Bacteria</taxon>
        <taxon>Bacillati</taxon>
        <taxon>Actinomycetota</taxon>
        <taxon>Actinomycetes</taxon>
        <taxon>Micrococcales</taxon>
        <taxon>Ruaniaceae</taxon>
        <taxon>Occultella</taxon>
    </lineage>
</organism>
<evidence type="ECO:0000313" key="2">
    <source>
        <dbReference type="Proteomes" id="UP000504882"/>
    </source>
</evidence>
<dbReference type="Proteomes" id="UP000504882">
    <property type="component" value="Unassembled WGS sequence"/>
</dbReference>
<accession>A0ABY2E4X5</accession>
<dbReference type="InterPro" id="IPR012441">
    <property type="entry name" value="DUF1643"/>
</dbReference>
<proteinExistence type="predicted"/>
<reference evidence="1 2" key="1">
    <citation type="submission" date="2019-03" db="EMBL/GenBank/DDBJ databases">
        <title>Genomic features of bacteria from cold environments.</title>
        <authorList>
            <person name="Shen L."/>
        </authorList>
    </citation>
    <scope>NUCLEOTIDE SEQUENCE [LARGE SCALE GENOMIC DNA]</scope>
    <source>
        <strain evidence="2">T3246-1</strain>
    </source>
</reference>